<proteinExistence type="predicted"/>
<evidence type="ECO:0000256" key="6">
    <source>
        <dbReference type="ARBA" id="ARBA00023242"/>
    </source>
</evidence>
<dbReference type="PANTHER" id="PTHR17605:SF0">
    <property type="entry name" value="RIBOSOME BIOGENESIS PROTEIN BOP1"/>
    <property type="match status" value="1"/>
</dbReference>
<keyword evidence="3" id="KW-0698">rRNA processing</keyword>
<feature type="domain" description="BOP1 N-terminal" evidence="7">
    <location>
        <begin position="3"/>
        <end position="142"/>
    </location>
</feature>
<protein>
    <submittedName>
        <fullName evidence="8">Ribosome biogenesis protein 1</fullName>
    </submittedName>
</protein>
<dbReference type="SMART" id="SM01035">
    <property type="entry name" value="BOP1NT"/>
    <property type="match status" value="1"/>
</dbReference>
<comment type="caution">
    <text evidence="8">The sequence shown here is derived from an EMBL/GenBank/DDBJ whole genome shotgun (WGS) entry which is preliminary data.</text>
</comment>
<name>A0A9D5B5C8_PEA</name>
<evidence type="ECO:0000259" key="7">
    <source>
        <dbReference type="SMART" id="SM01035"/>
    </source>
</evidence>
<sequence>MVRRLIKNGAPHRDFNPFVMCKLMLISSNEMIPNIHCLMHQNPNEGLFLHFDKPKDDDGPFLLWEDDSSLTKKSNHLAYIPAPKQKLHGHDESYNPPLEYIPTQEEINSYQLMFEEDHPKFVRKSSASIRSIPAYEKMVSLK</sequence>
<dbReference type="PANTHER" id="PTHR17605">
    <property type="entry name" value="RIBOSOME BIOGENESIS PROTEIN BOP1 BLOCK OF PROLIFERATION 1 PROTEIN"/>
    <property type="match status" value="1"/>
</dbReference>
<evidence type="ECO:0000256" key="5">
    <source>
        <dbReference type="ARBA" id="ARBA00022737"/>
    </source>
</evidence>
<evidence type="ECO:0000256" key="3">
    <source>
        <dbReference type="ARBA" id="ARBA00022552"/>
    </source>
</evidence>
<comment type="subcellular location">
    <subcellularLocation>
        <location evidence="1">Nucleus</location>
        <location evidence="1">Nucleolus</location>
    </subcellularLocation>
</comment>
<keyword evidence="9" id="KW-1185">Reference proteome</keyword>
<keyword evidence="2" id="KW-0690">Ribosome biogenesis</keyword>
<dbReference type="Pfam" id="PF08145">
    <property type="entry name" value="BOP1NT"/>
    <property type="match status" value="1"/>
</dbReference>
<evidence type="ECO:0000313" key="9">
    <source>
        <dbReference type="Proteomes" id="UP001058974"/>
    </source>
</evidence>
<dbReference type="GO" id="GO:0030687">
    <property type="term" value="C:preribosome, large subunit precursor"/>
    <property type="evidence" value="ECO:0007669"/>
    <property type="project" value="TreeGrafter"/>
</dbReference>
<dbReference type="AlphaFoldDB" id="A0A9D5B5C8"/>
<evidence type="ECO:0000256" key="4">
    <source>
        <dbReference type="ARBA" id="ARBA00022574"/>
    </source>
</evidence>
<evidence type="ECO:0000313" key="8">
    <source>
        <dbReference type="EMBL" id="KAI5436057.1"/>
    </source>
</evidence>
<dbReference type="EMBL" id="JAMSHJ010000002">
    <property type="protein sequence ID" value="KAI5436057.1"/>
    <property type="molecule type" value="Genomic_DNA"/>
</dbReference>
<dbReference type="Proteomes" id="UP001058974">
    <property type="component" value="Chromosome 2"/>
</dbReference>
<keyword evidence="6" id="KW-0539">Nucleus</keyword>
<dbReference type="InterPro" id="IPR012953">
    <property type="entry name" value="BOP1_N_dom"/>
</dbReference>
<accession>A0A9D5B5C8</accession>
<gene>
    <name evidence="8" type="ORF">KIW84_022484</name>
</gene>
<dbReference type="GO" id="GO:0000463">
    <property type="term" value="P:maturation of LSU-rRNA from tricistronic rRNA transcript (SSU-rRNA, 5.8S rRNA, LSU-rRNA)"/>
    <property type="evidence" value="ECO:0007669"/>
    <property type="project" value="TreeGrafter"/>
</dbReference>
<dbReference type="Gramene" id="Psat02G0248400-T1">
    <property type="protein sequence ID" value="KAI5436057.1"/>
    <property type="gene ID" value="KIW84_022484"/>
</dbReference>
<dbReference type="InterPro" id="IPR028598">
    <property type="entry name" value="BOP1/Erb1"/>
</dbReference>
<keyword evidence="5" id="KW-0677">Repeat</keyword>
<organism evidence="8 9">
    <name type="scientific">Pisum sativum</name>
    <name type="common">Garden pea</name>
    <name type="synonym">Lathyrus oleraceus</name>
    <dbReference type="NCBI Taxonomy" id="3888"/>
    <lineage>
        <taxon>Eukaryota</taxon>
        <taxon>Viridiplantae</taxon>
        <taxon>Streptophyta</taxon>
        <taxon>Embryophyta</taxon>
        <taxon>Tracheophyta</taxon>
        <taxon>Spermatophyta</taxon>
        <taxon>Magnoliopsida</taxon>
        <taxon>eudicotyledons</taxon>
        <taxon>Gunneridae</taxon>
        <taxon>Pentapetalae</taxon>
        <taxon>rosids</taxon>
        <taxon>fabids</taxon>
        <taxon>Fabales</taxon>
        <taxon>Fabaceae</taxon>
        <taxon>Papilionoideae</taxon>
        <taxon>50 kb inversion clade</taxon>
        <taxon>NPAAA clade</taxon>
        <taxon>Hologalegina</taxon>
        <taxon>IRL clade</taxon>
        <taxon>Fabeae</taxon>
        <taxon>Lathyrus</taxon>
    </lineage>
</organism>
<reference evidence="8 9" key="1">
    <citation type="journal article" date="2022" name="Nat. Genet.">
        <title>Improved pea reference genome and pan-genome highlight genomic features and evolutionary characteristics.</title>
        <authorList>
            <person name="Yang T."/>
            <person name="Liu R."/>
            <person name="Luo Y."/>
            <person name="Hu S."/>
            <person name="Wang D."/>
            <person name="Wang C."/>
            <person name="Pandey M.K."/>
            <person name="Ge S."/>
            <person name="Xu Q."/>
            <person name="Li N."/>
            <person name="Li G."/>
            <person name="Huang Y."/>
            <person name="Saxena R.K."/>
            <person name="Ji Y."/>
            <person name="Li M."/>
            <person name="Yan X."/>
            <person name="He Y."/>
            <person name="Liu Y."/>
            <person name="Wang X."/>
            <person name="Xiang C."/>
            <person name="Varshney R.K."/>
            <person name="Ding H."/>
            <person name="Gao S."/>
            <person name="Zong X."/>
        </authorList>
    </citation>
    <scope>NUCLEOTIDE SEQUENCE [LARGE SCALE GENOMIC DNA]</scope>
    <source>
        <strain evidence="8 9">cv. Zhongwan 6</strain>
    </source>
</reference>
<keyword evidence="4" id="KW-0853">WD repeat</keyword>
<dbReference type="GO" id="GO:0070545">
    <property type="term" value="C:PeBoW complex"/>
    <property type="evidence" value="ECO:0007669"/>
    <property type="project" value="TreeGrafter"/>
</dbReference>
<dbReference type="GO" id="GO:0043021">
    <property type="term" value="F:ribonucleoprotein complex binding"/>
    <property type="evidence" value="ECO:0007669"/>
    <property type="project" value="TreeGrafter"/>
</dbReference>
<evidence type="ECO:0000256" key="1">
    <source>
        <dbReference type="ARBA" id="ARBA00004604"/>
    </source>
</evidence>
<evidence type="ECO:0000256" key="2">
    <source>
        <dbReference type="ARBA" id="ARBA00022517"/>
    </source>
</evidence>